<dbReference type="EMBL" id="CP042185">
    <property type="protein sequence ID" value="QDS68432.1"/>
    <property type="molecule type" value="Genomic_DNA"/>
</dbReference>
<evidence type="ECO:0000313" key="4">
    <source>
        <dbReference type="Proteomes" id="UP000316270"/>
    </source>
</evidence>
<protein>
    <submittedName>
        <fullName evidence="3">Uncharacterized protein</fullName>
    </submittedName>
</protein>
<organism evidence="3 4">
    <name type="scientific">Venturia effusa</name>
    <dbReference type="NCBI Taxonomy" id="50376"/>
    <lineage>
        <taxon>Eukaryota</taxon>
        <taxon>Fungi</taxon>
        <taxon>Dikarya</taxon>
        <taxon>Ascomycota</taxon>
        <taxon>Pezizomycotina</taxon>
        <taxon>Dothideomycetes</taxon>
        <taxon>Pleosporomycetidae</taxon>
        <taxon>Venturiales</taxon>
        <taxon>Venturiaceae</taxon>
        <taxon>Venturia</taxon>
    </lineage>
</organism>
<keyword evidence="4" id="KW-1185">Reference proteome</keyword>
<feature type="chain" id="PRO_5021832151" evidence="2">
    <location>
        <begin position="19"/>
        <end position="161"/>
    </location>
</feature>
<proteinExistence type="predicted"/>
<feature type="signal peptide" evidence="2">
    <location>
        <begin position="1"/>
        <end position="18"/>
    </location>
</feature>
<reference evidence="3 4" key="1">
    <citation type="submission" date="2019-07" db="EMBL/GenBank/DDBJ databases">
        <title>Finished genome of Venturia effusa.</title>
        <authorList>
            <person name="Young C.A."/>
            <person name="Cox M.P."/>
            <person name="Ganley A.R.D."/>
            <person name="David W.J."/>
        </authorList>
    </citation>
    <scope>NUCLEOTIDE SEQUENCE [LARGE SCALE GENOMIC DNA]</scope>
    <source>
        <strain evidence="4">albino</strain>
    </source>
</reference>
<accession>A0A517KYH2</accession>
<dbReference type="Proteomes" id="UP000316270">
    <property type="component" value="Chromosome 1"/>
</dbReference>
<evidence type="ECO:0000313" key="3">
    <source>
        <dbReference type="EMBL" id="QDS68432.1"/>
    </source>
</evidence>
<keyword evidence="2" id="KW-0732">Signal</keyword>
<evidence type="ECO:0000256" key="2">
    <source>
        <dbReference type="SAM" id="SignalP"/>
    </source>
</evidence>
<evidence type="ECO:0000256" key="1">
    <source>
        <dbReference type="SAM" id="MobiDB-lite"/>
    </source>
</evidence>
<name>A0A517KYH2_9PEZI</name>
<gene>
    <name evidence="3" type="ORF">FKW77_010799</name>
</gene>
<feature type="region of interest" description="Disordered" evidence="1">
    <location>
        <begin position="122"/>
        <end position="142"/>
    </location>
</feature>
<dbReference type="AlphaFoldDB" id="A0A517KYH2"/>
<sequence length="161" mass="18368">MKVSSVAAFFIAIAAVSGKGPYDYCCCTRTKPEQCDPDSTNAVVAKVKDLGLQWEVSQIVWAMYDGAPWKQTEYVWIREKNTKWPPTSKERKNDGKIGVKEFSEYCDKFGKLGNNCKCWNKIPDPDSPPCPPGKARSRSMDDRTCRTEYFTDPHYRVPPRE</sequence>